<proteinExistence type="predicted"/>
<evidence type="ECO:0000256" key="9">
    <source>
        <dbReference type="ARBA" id="ARBA00022737"/>
    </source>
</evidence>
<evidence type="ECO:0000256" key="14">
    <source>
        <dbReference type="ARBA" id="ARBA00023026"/>
    </source>
</evidence>
<dbReference type="EMBL" id="JAVDPW010000010">
    <property type="protein sequence ID" value="MDR6292925.1"/>
    <property type="molecule type" value="Genomic_DNA"/>
</dbReference>
<dbReference type="SMART" id="SM00911">
    <property type="entry name" value="HWE_HK"/>
    <property type="match status" value="1"/>
</dbReference>
<comment type="caution">
    <text evidence="18">The sequence shown here is derived from an EMBL/GenBank/DDBJ whole genome shotgun (WGS) entry which is preliminary data.</text>
</comment>
<dbReference type="PROSITE" id="PS50112">
    <property type="entry name" value="PAS"/>
    <property type="match status" value="2"/>
</dbReference>
<dbReference type="PROSITE" id="PS50113">
    <property type="entry name" value="PAC"/>
    <property type="match status" value="2"/>
</dbReference>
<evidence type="ECO:0000256" key="6">
    <source>
        <dbReference type="ARBA" id="ARBA00022630"/>
    </source>
</evidence>
<evidence type="ECO:0000259" key="16">
    <source>
        <dbReference type="PROSITE" id="PS50112"/>
    </source>
</evidence>
<keyword evidence="11" id="KW-0418">Kinase</keyword>
<accession>A0ABU1JWE9</accession>
<organism evidence="18 19">
    <name type="scientific">Inquilinus ginsengisoli</name>
    <dbReference type="NCBI Taxonomy" id="363840"/>
    <lineage>
        <taxon>Bacteria</taxon>
        <taxon>Pseudomonadati</taxon>
        <taxon>Pseudomonadota</taxon>
        <taxon>Alphaproteobacteria</taxon>
        <taxon>Rhodospirillales</taxon>
        <taxon>Rhodospirillaceae</taxon>
        <taxon>Inquilinus</taxon>
    </lineage>
</organism>
<dbReference type="NCBIfam" id="TIGR00229">
    <property type="entry name" value="sensory_box"/>
    <property type="match status" value="2"/>
</dbReference>
<keyword evidence="8" id="KW-0808">Transferase</keyword>
<dbReference type="InterPro" id="IPR001610">
    <property type="entry name" value="PAC"/>
</dbReference>
<evidence type="ECO:0000256" key="12">
    <source>
        <dbReference type="ARBA" id="ARBA00022840"/>
    </source>
</evidence>
<feature type="domain" description="PAC" evidence="17">
    <location>
        <begin position="216"/>
        <end position="268"/>
    </location>
</feature>
<evidence type="ECO:0000256" key="3">
    <source>
        <dbReference type="ARBA" id="ARBA00022543"/>
    </source>
</evidence>
<name>A0ABU1JWE9_9PROT</name>
<keyword evidence="13" id="KW-0157">Chromophore</keyword>
<dbReference type="InterPro" id="IPR013656">
    <property type="entry name" value="PAS_4"/>
</dbReference>
<dbReference type="SMART" id="SM00091">
    <property type="entry name" value="PAS"/>
    <property type="match status" value="2"/>
</dbReference>
<dbReference type="SUPFAM" id="SSF55785">
    <property type="entry name" value="PYP-like sensor domain (PAS domain)"/>
    <property type="match status" value="2"/>
</dbReference>
<dbReference type="InterPro" id="IPR035965">
    <property type="entry name" value="PAS-like_dom_sf"/>
</dbReference>
<keyword evidence="15" id="KW-0675">Receptor</keyword>
<dbReference type="InterPro" id="IPR013767">
    <property type="entry name" value="PAS_fold"/>
</dbReference>
<evidence type="ECO:0000313" key="18">
    <source>
        <dbReference type="EMBL" id="MDR6292925.1"/>
    </source>
</evidence>
<dbReference type="CDD" id="cd00130">
    <property type="entry name" value="PAS"/>
    <property type="match status" value="2"/>
</dbReference>
<sequence length="465" mass="50870">MKPERTKPGIPAGEDLLQALPAAVYTTDATGRITFYNDAAVALWGVRPELGQAEFCGSWKLYWPDGTPMRHDECPMALALREKRAIRGMEAIAERPDGSRVSFIPYPTPLFDASGELVGGVNMLIDITGRDRDDQSRKAAEQSARRLAAIVESSEDAILAKDLDGIITDWNQGAERLFGYTAEETIGRPVTILIPLERLDEEPAILARIRRGERIEHYETIRRRKDGSLIEISLTVSPVKDGNGRVVGASKIARDITERRRAEERQAMLLREMSHRVKNLFALSGAVITLSTRSAKSPEDLAEQVRNRLGSLARAHDLTLPDLKHEQAVTPTTLQALLRTVVSPYEEQGRDRVTTVGPEVTITGHAVTSLALLLHELATNAAKYGALSTPAGSLAVEWAVENGTLSLTWAERGGPSAGDGVGAEGFGTWLVDSTIKRQLQGQISRRWDTDGLTIEMSMPLDRLAG</sequence>
<gene>
    <name evidence="18" type="ORF">E9232_005470</name>
</gene>
<keyword evidence="6" id="KW-0285">Flavoprotein</keyword>
<evidence type="ECO:0000256" key="4">
    <source>
        <dbReference type="ARBA" id="ARBA00022553"/>
    </source>
</evidence>
<evidence type="ECO:0000256" key="8">
    <source>
        <dbReference type="ARBA" id="ARBA00022679"/>
    </source>
</evidence>
<dbReference type="Proteomes" id="UP001262410">
    <property type="component" value="Unassembled WGS sequence"/>
</dbReference>
<keyword evidence="4" id="KW-0597">Phosphoprotein</keyword>
<reference evidence="18 19" key="1">
    <citation type="submission" date="2023-07" db="EMBL/GenBank/DDBJ databases">
        <title>Sorghum-associated microbial communities from plants grown in Nebraska, USA.</title>
        <authorList>
            <person name="Schachtman D."/>
        </authorList>
    </citation>
    <scope>NUCLEOTIDE SEQUENCE [LARGE SCALE GENOMIC DNA]</scope>
    <source>
        <strain evidence="18 19">584</strain>
    </source>
</reference>
<dbReference type="InterPro" id="IPR000700">
    <property type="entry name" value="PAS-assoc_C"/>
</dbReference>
<dbReference type="Pfam" id="PF07536">
    <property type="entry name" value="HWE_HK"/>
    <property type="match status" value="1"/>
</dbReference>
<evidence type="ECO:0000313" key="19">
    <source>
        <dbReference type="Proteomes" id="UP001262410"/>
    </source>
</evidence>
<evidence type="ECO:0000256" key="5">
    <source>
        <dbReference type="ARBA" id="ARBA00022606"/>
    </source>
</evidence>
<protein>
    <recommendedName>
        <fullName evidence="2">histidine kinase</fullName>
        <ecNumber evidence="2">2.7.13.3</ecNumber>
    </recommendedName>
</protein>
<evidence type="ECO:0000256" key="11">
    <source>
        <dbReference type="ARBA" id="ARBA00022777"/>
    </source>
</evidence>
<evidence type="ECO:0000256" key="7">
    <source>
        <dbReference type="ARBA" id="ARBA00022643"/>
    </source>
</evidence>
<dbReference type="InterPro" id="IPR000014">
    <property type="entry name" value="PAS"/>
</dbReference>
<dbReference type="PANTHER" id="PTHR41523:SF8">
    <property type="entry name" value="ETHYLENE RESPONSE SENSOR PROTEIN"/>
    <property type="match status" value="1"/>
</dbReference>
<evidence type="ECO:0000256" key="15">
    <source>
        <dbReference type="ARBA" id="ARBA00023170"/>
    </source>
</evidence>
<keyword evidence="12" id="KW-0067">ATP-binding</keyword>
<dbReference type="Gene3D" id="3.30.450.20">
    <property type="entry name" value="PAS domain"/>
    <property type="match status" value="2"/>
</dbReference>
<dbReference type="InterPro" id="IPR036890">
    <property type="entry name" value="HATPase_C_sf"/>
</dbReference>
<dbReference type="EC" id="2.7.13.3" evidence="2"/>
<keyword evidence="9" id="KW-0677">Repeat</keyword>
<keyword evidence="5" id="KW-0716">Sensory transduction</keyword>
<keyword evidence="19" id="KW-1185">Reference proteome</keyword>
<dbReference type="Pfam" id="PF00989">
    <property type="entry name" value="PAS"/>
    <property type="match status" value="1"/>
</dbReference>
<evidence type="ECO:0000259" key="17">
    <source>
        <dbReference type="PROSITE" id="PS50113"/>
    </source>
</evidence>
<keyword evidence="3" id="KW-0600">Photoreceptor protein</keyword>
<feature type="domain" description="PAS" evidence="16">
    <location>
        <begin position="16"/>
        <end position="49"/>
    </location>
</feature>
<keyword evidence="7" id="KW-0288">FMN</keyword>
<feature type="domain" description="PAC" evidence="17">
    <location>
        <begin position="87"/>
        <end position="139"/>
    </location>
</feature>
<dbReference type="InterPro" id="IPR011102">
    <property type="entry name" value="Sig_transdc_His_kinase_HWE"/>
</dbReference>
<evidence type="ECO:0000256" key="1">
    <source>
        <dbReference type="ARBA" id="ARBA00000085"/>
    </source>
</evidence>
<evidence type="ECO:0000256" key="10">
    <source>
        <dbReference type="ARBA" id="ARBA00022741"/>
    </source>
</evidence>
<dbReference type="RefSeq" id="WP_309799451.1">
    <property type="nucleotide sequence ID" value="NZ_JAVDPW010000010.1"/>
</dbReference>
<evidence type="ECO:0000256" key="2">
    <source>
        <dbReference type="ARBA" id="ARBA00012438"/>
    </source>
</evidence>
<keyword evidence="10" id="KW-0547">Nucleotide-binding</keyword>
<dbReference type="Gene3D" id="3.30.565.10">
    <property type="entry name" value="Histidine kinase-like ATPase, C-terminal domain"/>
    <property type="match status" value="1"/>
</dbReference>
<comment type="catalytic activity">
    <reaction evidence="1">
        <text>ATP + protein L-histidine = ADP + protein N-phospho-L-histidine.</text>
        <dbReference type="EC" id="2.7.13.3"/>
    </reaction>
</comment>
<evidence type="ECO:0000256" key="13">
    <source>
        <dbReference type="ARBA" id="ARBA00022991"/>
    </source>
</evidence>
<dbReference type="Pfam" id="PF08448">
    <property type="entry name" value="PAS_4"/>
    <property type="match status" value="1"/>
</dbReference>
<feature type="domain" description="PAS" evidence="16">
    <location>
        <begin position="143"/>
        <end position="188"/>
    </location>
</feature>
<dbReference type="PANTHER" id="PTHR41523">
    <property type="entry name" value="TWO-COMPONENT SYSTEM SENSOR PROTEIN"/>
    <property type="match status" value="1"/>
</dbReference>
<dbReference type="SMART" id="SM00086">
    <property type="entry name" value="PAC"/>
    <property type="match status" value="2"/>
</dbReference>
<keyword evidence="14" id="KW-0843">Virulence</keyword>